<reference evidence="7 8" key="1">
    <citation type="submission" date="2023-12" db="EMBL/GenBank/DDBJ databases">
        <title>Denitrificimonas halotolerans sp. nov.,a novel species isolated from landfill leachate.</title>
        <authorList>
            <person name="Wang S."/>
        </authorList>
    </citation>
    <scope>NUCLEOTIDE SEQUENCE [LARGE SCALE GENOMIC DNA]</scope>
    <source>
        <strain evidence="7 8">JX-1</strain>
    </source>
</reference>
<dbReference type="Proteomes" id="UP001294570">
    <property type="component" value="Unassembled WGS sequence"/>
</dbReference>
<comment type="caution">
    <text evidence="7">The sequence shown here is derived from an EMBL/GenBank/DDBJ whole genome shotgun (WGS) entry which is preliminary data.</text>
</comment>
<gene>
    <name evidence="7" type="ORF">TOI97_12815</name>
</gene>
<evidence type="ECO:0000256" key="2">
    <source>
        <dbReference type="ARBA" id="ARBA00022630"/>
    </source>
</evidence>
<dbReference type="InterPro" id="IPR023753">
    <property type="entry name" value="FAD/NAD-binding_dom"/>
</dbReference>
<dbReference type="InterPro" id="IPR045024">
    <property type="entry name" value="NDH-2"/>
</dbReference>
<evidence type="ECO:0000256" key="4">
    <source>
        <dbReference type="ARBA" id="ARBA00023002"/>
    </source>
</evidence>
<keyword evidence="5" id="KW-0520">NAD</keyword>
<keyword evidence="4 7" id="KW-0560">Oxidoreductase</keyword>
<keyword evidence="8" id="KW-1185">Reference proteome</keyword>
<evidence type="ECO:0000259" key="6">
    <source>
        <dbReference type="Pfam" id="PF07992"/>
    </source>
</evidence>
<dbReference type="PRINTS" id="PR00411">
    <property type="entry name" value="PNDRDTASEI"/>
</dbReference>
<dbReference type="SUPFAM" id="SSF51905">
    <property type="entry name" value="FAD/NAD(P)-binding domain"/>
    <property type="match status" value="1"/>
</dbReference>
<proteinExistence type="inferred from homology"/>
<organism evidence="7 8">
    <name type="scientific">Denitrificimonas halotolerans</name>
    <dbReference type="NCBI Taxonomy" id="3098930"/>
    <lineage>
        <taxon>Bacteria</taxon>
        <taxon>Pseudomonadati</taxon>
        <taxon>Pseudomonadota</taxon>
        <taxon>Gammaproteobacteria</taxon>
        <taxon>Pseudomonadales</taxon>
        <taxon>Pseudomonadaceae</taxon>
        <taxon>Denitrificimonas</taxon>
    </lineage>
</organism>
<dbReference type="PANTHER" id="PTHR43706">
    <property type="entry name" value="NADH DEHYDROGENASE"/>
    <property type="match status" value="1"/>
</dbReference>
<dbReference type="EMBL" id="JAXIVU010000031">
    <property type="protein sequence ID" value="MDY7220444.1"/>
    <property type="molecule type" value="Genomic_DNA"/>
</dbReference>
<name>A0ABU5GUF4_9GAMM</name>
<keyword evidence="2" id="KW-0285">Flavoprotein</keyword>
<evidence type="ECO:0000256" key="1">
    <source>
        <dbReference type="ARBA" id="ARBA00005272"/>
    </source>
</evidence>
<sequence length="432" mass="47158">MLHNIVVVGGGAGGLELATRLGRTLGKRKQAKITLVDAHLTHIWKPLLHEVATGSLNSTDNELNYVAQAKWNGFEFQIGRLCGINRENQTIELSATLDEQGQELVPARYLSYDTLVIAVGSLTNDFGTCGAAEHCIFLDSPQHALSFHKRLLGEYLTAHARGNNDHQVNIAIVGAGATGVELAAELRRASQQLFLYGLDNIKPDNMNITILEAGPRVLPALSDKIASQVHQQLLKLGVEIKLSAAVEEVTAEGMRTQDGGVVPATLKVWAAGIRGPDFLSQMDGLESNRINQLVVRPTLQTTLDDNVFAIGDCAACPLFIGSDKNVPPRAQSAHQQASFLARSLALKLRGQALPSYKYRDYGSLVSLSQYSAVGNIMGGLIRTVSVEGWMARMFYVSLYRMHQVALYGVFRTGLIMLSDRIGRRTHPRMKLH</sequence>
<feature type="domain" description="FAD/NAD(P)-binding" evidence="6">
    <location>
        <begin position="4"/>
        <end position="337"/>
    </location>
</feature>
<dbReference type="GO" id="GO:0016491">
    <property type="term" value="F:oxidoreductase activity"/>
    <property type="evidence" value="ECO:0007669"/>
    <property type="project" value="UniProtKB-KW"/>
</dbReference>
<evidence type="ECO:0000256" key="5">
    <source>
        <dbReference type="ARBA" id="ARBA00023027"/>
    </source>
</evidence>
<dbReference type="PRINTS" id="PR00368">
    <property type="entry name" value="FADPNR"/>
</dbReference>
<accession>A0ABU5GUF4</accession>
<dbReference type="InterPro" id="IPR036188">
    <property type="entry name" value="FAD/NAD-bd_sf"/>
</dbReference>
<dbReference type="RefSeq" id="WP_321554526.1">
    <property type="nucleotide sequence ID" value="NZ_JAXIVU010000031.1"/>
</dbReference>
<evidence type="ECO:0000256" key="3">
    <source>
        <dbReference type="ARBA" id="ARBA00022827"/>
    </source>
</evidence>
<evidence type="ECO:0000313" key="8">
    <source>
        <dbReference type="Proteomes" id="UP001294570"/>
    </source>
</evidence>
<keyword evidence="3" id="KW-0274">FAD</keyword>
<dbReference type="PANTHER" id="PTHR43706:SF9">
    <property type="entry name" value="TYPE II NADH:QUINONE OXIDOREDUCTASE"/>
    <property type="match status" value="1"/>
</dbReference>
<protein>
    <submittedName>
        <fullName evidence="7">NAD(P)/FAD-dependent oxidoreductase</fullName>
        <ecNumber evidence="7">1.6.5.-</ecNumber>
    </submittedName>
</protein>
<dbReference type="EC" id="1.6.5.-" evidence="7"/>
<dbReference type="Gene3D" id="3.50.50.100">
    <property type="match status" value="1"/>
</dbReference>
<evidence type="ECO:0000313" key="7">
    <source>
        <dbReference type="EMBL" id="MDY7220444.1"/>
    </source>
</evidence>
<comment type="similarity">
    <text evidence="1">Belongs to the NADH dehydrogenase family.</text>
</comment>
<dbReference type="Pfam" id="PF07992">
    <property type="entry name" value="Pyr_redox_2"/>
    <property type="match status" value="1"/>
</dbReference>